<evidence type="ECO:0000313" key="3">
    <source>
        <dbReference type="Proteomes" id="UP000297245"/>
    </source>
</evidence>
<organism evidence="2 3">
    <name type="scientific">Dendrothele bispora (strain CBS 962.96)</name>
    <dbReference type="NCBI Taxonomy" id="1314807"/>
    <lineage>
        <taxon>Eukaryota</taxon>
        <taxon>Fungi</taxon>
        <taxon>Dikarya</taxon>
        <taxon>Basidiomycota</taxon>
        <taxon>Agaricomycotina</taxon>
        <taxon>Agaricomycetes</taxon>
        <taxon>Agaricomycetidae</taxon>
        <taxon>Agaricales</taxon>
        <taxon>Agaricales incertae sedis</taxon>
        <taxon>Dendrothele</taxon>
    </lineage>
</organism>
<evidence type="ECO:0000256" key="1">
    <source>
        <dbReference type="SAM" id="MobiDB-lite"/>
    </source>
</evidence>
<proteinExistence type="predicted"/>
<protein>
    <submittedName>
        <fullName evidence="2">Uncharacterized protein</fullName>
    </submittedName>
</protein>
<dbReference type="AlphaFoldDB" id="A0A4V4HEV5"/>
<dbReference type="OrthoDB" id="3103301at2759"/>
<name>A0A4V4HEV5_DENBC</name>
<evidence type="ECO:0000313" key="2">
    <source>
        <dbReference type="EMBL" id="THU92495.1"/>
    </source>
</evidence>
<reference evidence="2 3" key="1">
    <citation type="journal article" date="2019" name="Nat. Ecol. Evol.">
        <title>Megaphylogeny resolves global patterns of mushroom evolution.</title>
        <authorList>
            <person name="Varga T."/>
            <person name="Krizsan K."/>
            <person name="Foldi C."/>
            <person name="Dima B."/>
            <person name="Sanchez-Garcia M."/>
            <person name="Sanchez-Ramirez S."/>
            <person name="Szollosi G.J."/>
            <person name="Szarkandi J.G."/>
            <person name="Papp V."/>
            <person name="Albert L."/>
            <person name="Andreopoulos W."/>
            <person name="Angelini C."/>
            <person name="Antonin V."/>
            <person name="Barry K.W."/>
            <person name="Bougher N.L."/>
            <person name="Buchanan P."/>
            <person name="Buyck B."/>
            <person name="Bense V."/>
            <person name="Catcheside P."/>
            <person name="Chovatia M."/>
            <person name="Cooper J."/>
            <person name="Damon W."/>
            <person name="Desjardin D."/>
            <person name="Finy P."/>
            <person name="Geml J."/>
            <person name="Haridas S."/>
            <person name="Hughes K."/>
            <person name="Justo A."/>
            <person name="Karasinski D."/>
            <person name="Kautmanova I."/>
            <person name="Kiss B."/>
            <person name="Kocsube S."/>
            <person name="Kotiranta H."/>
            <person name="LaButti K.M."/>
            <person name="Lechner B.E."/>
            <person name="Liimatainen K."/>
            <person name="Lipzen A."/>
            <person name="Lukacs Z."/>
            <person name="Mihaltcheva S."/>
            <person name="Morgado L.N."/>
            <person name="Niskanen T."/>
            <person name="Noordeloos M.E."/>
            <person name="Ohm R.A."/>
            <person name="Ortiz-Santana B."/>
            <person name="Ovrebo C."/>
            <person name="Racz N."/>
            <person name="Riley R."/>
            <person name="Savchenko A."/>
            <person name="Shiryaev A."/>
            <person name="Soop K."/>
            <person name="Spirin V."/>
            <person name="Szebenyi C."/>
            <person name="Tomsovsky M."/>
            <person name="Tulloss R.E."/>
            <person name="Uehling J."/>
            <person name="Grigoriev I.V."/>
            <person name="Vagvolgyi C."/>
            <person name="Papp T."/>
            <person name="Martin F.M."/>
            <person name="Miettinen O."/>
            <person name="Hibbett D.S."/>
            <person name="Nagy L.G."/>
        </authorList>
    </citation>
    <scope>NUCLEOTIDE SEQUENCE [LARGE SCALE GENOMIC DNA]</scope>
    <source>
        <strain evidence="2 3">CBS 962.96</strain>
    </source>
</reference>
<dbReference type="EMBL" id="ML179277">
    <property type="protein sequence ID" value="THU92495.1"/>
    <property type="molecule type" value="Genomic_DNA"/>
</dbReference>
<sequence>MKARTRVRGSWKKVGRPRESTLLPVQEIVTGTSYGGRNEVSLIQEGELVTKARGHVSELQSPSRWKAALISVLGEFLSSATKEGVIPFEMEMTHGFICMSIPGVDVFEQTVEVEDNEAEASLLLQNISADLEDVPEEVFRLVFQLAFSTKRALLSRECRGIAMEYFYQMNQEPINISWYWYYGHNVEQCVLQDIHTNDSQDSSNSVLLIQTIYYALGLKTFFQVSPRMRDFAMQIFELIPTESFTQDRWWNLCKAYTEWVLCKDILNKLDDRTKPRGTSNNNMVLSHDPQFMDDVRSLGQRVLPDFQIPEYPSSGTADKYRKWAEEIKAYVMSINLLIISKFTLIDTEDTDSAFMGDWSGMQHWLYDYSGHIYDNVQLQFAKSVHTLVFMHPWNQPNDSPAFQIFHERIWRLSTHNWCWITNVESAKILLEAIEHHKKEGNFREWIWHEQELFNRCMELTGAGSKDLVEDKELTGAGSKDLQVGDRKLTGAGLGSKDLVTSPNEMRIRSLSDSG</sequence>
<feature type="region of interest" description="Disordered" evidence="1">
    <location>
        <begin position="478"/>
        <end position="499"/>
    </location>
</feature>
<accession>A0A4V4HEV5</accession>
<gene>
    <name evidence="2" type="ORF">K435DRAFT_967655</name>
</gene>
<dbReference type="Proteomes" id="UP000297245">
    <property type="component" value="Unassembled WGS sequence"/>
</dbReference>
<keyword evidence="3" id="KW-1185">Reference proteome</keyword>